<reference evidence="1 2" key="1">
    <citation type="submission" date="2018-06" db="EMBL/GenBank/DDBJ databases">
        <title>Genomic Encyclopedia of Archaeal and Bacterial Type Strains, Phase II (KMG-II): from individual species to whole genera.</title>
        <authorList>
            <person name="Goeker M."/>
        </authorList>
    </citation>
    <scope>NUCLEOTIDE SEQUENCE [LARGE SCALE GENOMIC DNA]</scope>
    <source>
        <strain evidence="1 2">DSM 23857</strain>
    </source>
</reference>
<dbReference type="RefSeq" id="WP_111596869.1">
    <property type="nucleotide sequence ID" value="NZ_QLLL01000002.1"/>
</dbReference>
<keyword evidence="2" id="KW-1185">Reference proteome</keyword>
<evidence type="ECO:0008006" key="3">
    <source>
        <dbReference type="Google" id="ProtNLM"/>
    </source>
</evidence>
<dbReference type="EMBL" id="QLLL01000002">
    <property type="protein sequence ID" value="RAJ08760.1"/>
    <property type="molecule type" value="Genomic_DNA"/>
</dbReference>
<comment type="caution">
    <text evidence="1">The sequence shown here is derived from an EMBL/GenBank/DDBJ whole genome shotgun (WGS) entry which is preliminary data.</text>
</comment>
<name>A0A327QWM6_9BACT</name>
<accession>A0A327QWM6</accession>
<proteinExistence type="predicted"/>
<organism evidence="1 2">
    <name type="scientific">Chitinophaga skermanii</name>
    <dbReference type="NCBI Taxonomy" id="331697"/>
    <lineage>
        <taxon>Bacteria</taxon>
        <taxon>Pseudomonadati</taxon>
        <taxon>Bacteroidota</taxon>
        <taxon>Chitinophagia</taxon>
        <taxon>Chitinophagales</taxon>
        <taxon>Chitinophagaceae</taxon>
        <taxon>Chitinophaga</taxon>
    </lineage>
</organism>
<sequence>MKKRKLQLSKLSFEKTVVALLSTQDQAKLQGGTLVTITDCHTWMQSCETVPVTDMYCKICLDPLTKTL</sequence>
<dbReference type="InterPro" id="IPR058238">
    <property type="entry name" value="Lant_leader_dom"/>
</dbReference>
<evidence type="ECO:0000313" key="1">
    <source>
        <dbReference type="EMBL" id="RAJ08760.1"/>
    </source>
</evidence>
<evidence type="ECO:0000313" key="2">
    <source>
        <dbReference type="Proteomes" id="UP000249547"/>
    </source>
</evidence>
<protein>
    <recommendedName>
        <fullName evidence="3">Natural product</fullName>
    </recommendedName>
</protein>
<gene>
    <name evidence="1" type="ORF">LX64_01414</name>
</gene>
<dbReference type="NCBIfam" id="NF038153">
    <property type="entry name" value="lant_leader_L1a"/>
    <property type="match status" value="1"/>
</dbReference>
<dbReference type="AlphaFoldDB" id="A0A327QWM6"/>
<dbReference type="Proteomes" id="UP000249547">
    <property type="component" value="Unassembled WGS sequence"/>
</dbReference>